<keyword evidence="3" id="KW-1185">Reference proteome</keyword>
<gene>
    <name evidence="2" type="ORF">EG68_05145</name>
</gene>
<dbReference type="Proteomes" id="UP000822476">
    <property type="component" value="Unassembled WGS sequence"/>
</dbReference>
<evidence type="ECO:0000256" key="1">
    <source>
        <dbReference type="SAM" id="MobiDB-lite"/>
    </source>
</evidence>
<dbReference type="AlphaFoldDB" id="A0A8S9YVC2"/>
<sequence length="188" mass="20443">MYYCNSRFTHPTDIVEDGAPVHKVECLQQAGCLEGAWNSISQLDLNSSIITLPMVGQSSPSSSKRRIPSTPFCSTSIVPFSSTPSTSAVIPSPASPLTTPASGTTDNWTNVRHHGRKLKGSNVMLAIRESIVNNASLNASIDAVDIFVRKWFNNARDRSGGRADRKRQYKGGTGHPSTHHPETHFIVL</sequence>
<proteinExistence type="predicted"/>
<dbReference type="EMBL" id="JTDE01002454">
    <property type="protein sequence ID" value="KAF7257346.1"/>
    <property type="molecule type" value="Genomic_DNA"/>
</dbReference>
<feature type="compositionally biased region" description="Low complexity" evidence="1">
    <location>
        <begin position="91"/>
        <end position="105"/>
    </location>
</feature>
<evidence type="ECO:0000313" key="3">
    <source>
        <dbReference type="Proteomes" id="UP000822476"/>
    </source>
</evidence>
<feature type="compositionally biased region" description="Basic and acidic residues" evidence="1">
    <location>
        <begin position="179"/>
        <end position="188"/>
    </location>
</feature>
<evidence type="ECO:0000313" key="2">
    <source>
        <dbReference type="EMBL" id="KAF7257346.1"/>
    </source>
</evidence>
<feature type="region of interest" description="Disordered" evidence="1">
    <location>
        <begin position="157"/>
        <end position="188"/>
    </location>
</feature>
<organism evidence="2 3">
    <name type="scientific">Paragonimus skrjabini miyazakii</name>
    <dbReference type="NCBI Taxonomy" id="59628"/>
    <lineage>
        <taxon>Eukaryota</taxon>
        <taxon>Metazoa</taxon>
        <taxon>Spiralia</taxon>
        <taxon>Lophotrochozoa</taxon>
        <taxon>Platyhelminthes</taxon>
        <taxon>Trematoda</taxon>
        <taxon>Digenea</taxon>
        <taxon>Plagiorchiida</taxon>
        <taxon>Troglotremata</taxon>
        <taxon>Troglotrematidae</taxon>
        <taxon>Paragonimus</taxon>
    </lineage>
</organism>
<comment type="caution">
    <text evidence="2">The sequence shown here is derived from an EMBL/GenBank/DDBJ whole genome shotgun (WGS) entry which is preliminary data.</text>
</comment>
<reference evidence="2" key="1">
    <citation type="submission" date="2019-07" db="EMBL/GenBank/DDBJ databases">
        <title>Annotation for the trematode Paragonimus miyazaki's.</title>
        <authorList>
            <person name="Choi Y.-J."/>
        </authorList>
    </citation>
    <scope>NUCLEOTIDE SEQUENCE</scope>
    <source>
        <strain evidence="2">Japan</strain>
    </source>
</reference>
<protein>
    <submittedName>
        <fullName evidence="2">Uncharacterized protein</fullName>
    </submittedName>
</protein>
<feature type="region of interest" description="Disordered" evidence="1">
    <location>
        <begin position="84"/>
        <end position="106"/>
    </location>
</feature>
<accession>A0A8S9YVC2</accession>
<name>A0A8S9YVC2_9TREM</name>